<reference evidence="1 2" key="1">
    <citation type="journal article" date="2021" name="BMC Genomics">
        <title>Datura genome reveals duplications of psychoactive alkaloid biosynthetic genes and high mutation rate following tissue culture.</title>
        <authorList>
            <person name="Rajewski A."/>
            <person name="Carter-House D."/>
            <person name="Stajich J."/>
            <person name="Litt A."/>
        </authorList>
    </citation>
    <scope>NUCLEOTIDE SEQUENCE [LARGE SCALE GENOMIC DNA]</scope>
    <source>
        <strain evidence="1">AR-01</strain>
    </source>
</reference>
<evidence type="ECO:0000313" key="2">
    <source>
        <dbReference type="Proteomes" id="UP000823775"/>
    </source>
</evidence>
<proteinExistence type="predicted"/>
<sequence>CKLHASAYHESQYGGCEWYTDQRQKVSHFVLPRMRLKRGPQMANRGRDSTMNAIEVASL</sequence>
<dbReference type="EMBL" id="JACEIK010000121">
    <property type="protein sequence ID" value="MCD7450231.1"/>
    <property type="molecule type" value="Genomic_DNA"/>
</dbReference>
<name>A0ABS8RTW8_DATST</name>
<protein>
    <submittedName>
        <fullName evidence="1">Uncharacterized protein</fullName>
    </submittedName>
</protein>
<dbReference type="Proteomes" id="UP000823775">
    <property type="component" value="Unassembled WGS sequence"/>
</dbReference>
<keyword evidence="2" id="KW-1185">Reference proteome</keyword>
<accession>A0ABS8RTW8</accession>
<feature type="non-terminal residue" evidence="1">
    <location>
        <position position="1"/>
    </location>
</feature>
<gene>
    <name evidence="1" type="ORF">HAX54_004528</name>
</gene>
<comment type="caution">
    <text evidence="1">The sequence shown here is derived from an EMBL/GenBank/DDBJ whole genome shotgun (WGS) entry which is preliminary data.</text>
</comment>
<evidence type="ECO:0000313" key="1">
    <source>
        <dbReference type="EMBL" id="MCD7450231.1"/>
    </source>
</evidence>
<organism evidence="1 2">
    <name type="scientific">Datura stramonium</name>
    <name type="common">Jimsonweed</name>
    <name type="synonym">Common thornapple</name>
    <dbReference type="NCBI Taxonomy" id="4076"/>
    <lineage>
        <taxon>Eukaryota</taxon>
        <taxon>Viridiplantae</taxon>
        <taxon>Streptophyta</taxon>
        <taxon>Embryophyta</taxon>
        <taxon>Tracheophyta</taxon>
        <taxon>Spermatophyta</taxon>
        <taxon>Magnoliopsida</taxon>
        <taxon>eudicotyledons</taxon>
        <taxon>Gunneridae</taxon>
        <taxon>Pentapetalae</taxon>
        <taxon>asterids</taxon>
        <taxon>lamiids</taxon>
        <taxon>Solanales</taxon>
        <taxon>Solanaceae</taxon>
        <taxon>Solanoideae</taxon>
        <taxon>Datureae</taxon>
        <taxon>Datura</taxon>
    </lineage>
</organism>